<dbReference type="PRINTS" id="PR00080">
    <property type="entry name" value="SDRFAMILY"/>
</dbReference>
<reference evidence="5" key="1">
    <citation type="submission" date="2018-02" db="EMBL/GenBank/DDBJ databases">
        <title>Genome sequencing of Solimonas sp. HR-BB.</title>
        <authorList>
            <person name="Lee Y."/>
            <person name="Jeon C.O."/>
        </authorList>
    </citation>
    <scope>NUCLEOTIDE SEQUENCE [LARGE SCALE GENOMIC DNA]</scope>
    <source>
        <strain evidence="5">HR-U</strain>
    </source>
</reference>
<proteinExistence type="inferred from homology"/>
<dbReference type="AlphaFoldDB" id="A0A2S7IL42"/>
<evidence type="ECO:0000256" key="3">
    <source>
        <dbReference type="RuleBase" id="RU000363"/>
    </source>
</evidence>
<sequence length="276" mass="30058">MEKVWFVTGASKGLGLSLVKKLIATGQRVAATSRHAEALSEAVGTSSDQFLPLQVDLANEASVREAVQKTQETFGTLDVIVNNAGYGIGGSIEELTDAETRTSFDVNVFGTLNVIRAVMPYLRQQRSGHIINIASIAGFAANTGWAIYGASKFAVVGLSEVLAEDVKEFGIKVTVLEPGAFRTQFLTKESLVFAQNPIEDYQAIRNSHAKYAAMDGVQQGDPERAADVMLELAAMEQPPVRLFMGSDAYRRALQKLEIVRQDLETYQNLSFATDFQ</sequence>
<dbReference type="Proteomes" id="UP000239590">
    <property type="component" value="Unassembled WGS sequence"/>
</dbReference>
<dbReference type="CDD" id="cd05374">
    <property type="entry name" value="17beta-HSD-like_SDR_c"/>
    <property type="match status" value="1"/>
</dbReference>
<dbReference type="NCBIfam" id="NF006114">
    <property type="entry name" value="PRK08263.1"/>
    <property type="match status" value="1"/>
</dbReference>
<dbReference type="PANTHER" id="PTHR43976:SF16">
    <property type="entry name" value="SHORT-CHAIN DEHYDROGENASE_REDUCTASE FAMILY PROTEIN"/>
    <property type="match status" value="1"/>
</dbReference>
<evidence type="ECO:0000313" key="5">
    <source>
        <dbReference type="Proteomes" id="UP000239590"/>
    </source>
</evidence>
<dbReference type="InterPro" id="IPR051911">
    <property type="entry name" value="SDR_oxidoreductase"/>
</dbReference>
<dbReference type="GO" id="GO:0016491">
    <property type="term" value="F:oxidoreductase activity"/>
    <property type="evidence" value="ECO:0007669"/>
    <property type="project" value="UniProtKB-KW"/>
</dbReference>
<name>A0A2S7IL42_9BACT</name>
<dbReference type="PROSITE" id="PS00061">
    <property type="entry name" value="ADH_SHORT"/>
    <property type="match status" value="1"/>
</dbReference>
<dbReference type="InterPro" id="IPR036291">
    <property type="entry name" value="NAD(P)-bd_dom_sf"/>
</dbReference>
<accession>A0A2S7IL42</accession>
<evidence type="ECO:0000256" key="1">
    <source>
        <dbReference type="ARBA" id="ARBA00006484"/>
    </source>
</evidence>
<dbReference type="Gene3D" id="3.40.50.720">
    <property type="entry name" value="NAD(P)-binding Rossmann-like Domain"/>
    <property type="match status" value="1"/>
</dbReference>
<organism evidence="4 5">
    <name type="scientific">Siphonobacter curvatus</name>
    <dbReference type="NCBI Taxonomy" id="2094562"/>
    <lineage>
        <taxon>Bacteria</taxon>
        <taxon>Pseudomonadati</taxon>
        <taxon>Bacteroidota</taxon>
        <taxon>Cytophagia</taxon>
        <taxon>Cytophagales</taxon>
        <taxon>Cytophagaceae</taxon>
        <taxon>Siphonobacter</taxon>
    </lineage>
</organism>
<comment type="caution">
    <text evidence="4">The sequence shown here is derived from an EMBL/GenBank/DDBJ whole genome shotgun (WGS) entry which is preliminary data.</text>
</comment>
<dbReference type="FunFam" id="3.40.50.720:FF:000084">
    <property type="entry name" value="Short-chain dehydrogenase reductase"/>
    <property type="match status" value="1"/>
</dbReference>
<dbReference type="InterPro" id="IPR020904">
    <property type="entry name" value="Sc_DH/Rdtase_CS"/>
</dbReference>
<dbReference type="InterPro" id="IPR002347">
    <property type="entry name" value="SDR_fam"/>
</dbReference>
<evidence type="ECO:0000313" key="4">
    <source>
        <dbReference type="EMBL" id="PQA58348.1"/>
    </source>
</evidence>
<comment type="similarity">
    <text evidence="1 3">Belongs to the short-chain dehydrogenases/reductases (SDR) family.</text>
</comment>
<keyword evidence="5" id="KW-1185">Reference proteome</keyword>
<dbReference type="Pfam" id="PF00106">
    <property type="entry name" value="adh_short"/>
    <property type="match status" value="1"/>
</dbReference>
<evidence type="ECO:0000256" key="2">
    <source>
        <dbReference type="ARBA" id="ARBA00023002"/>
    </source>
</evidence>
<dbReference type="NCBIfam" id="NF004824">
    <property type="entry name" value="PRK06180.1"/>
    <property type="match status" value="1"/>
</dbReference>
<protein>
    <submittedName>
        <fullName evidence="4">Short-chain dehydrogenase/reductase</fullName>
    </submittedName>
</protein>
<dbReference type="RefSeq" id="WP_104709573.1">
    <property type="nucleotide sequence ID" value="NZ_PTRA01000001.1"/>
</dbReference>
<dbReference type="SUPFAM" id="SSF51735">
    <property type="entry name" value="NAD(P)-binding Rossmann-fold domains"/>
    <property type="match status" value="1"/>
</dbReference>
<gene>
    <name evidence="4" type="ORF">C5O19_01340</name>
</gene>
<keyword evidence="2" id="KW-0560">Oxidoreductase</keyword>
<dbReference type="OrthoDB" id="9786056at2"/>
<dbReference type="PRINTS" id="PR00081">
    <property type="entry name" value="GDHRDH"/>
</dbReference>
<dbReference type="PANTHER" id="PTHR43976">
    <property type="entry name" value="SHORT CHAIN DEHYDROGENASE"/>
    <property type="match status" value="1"/>
</dbReference>
<dbReference type="EMBL" id="PTRA01000001">
    <property type="protein sequence ID" value="PQA58348.1"/>
    <property type="molecule type" value="Genomic_DNA"/>
</dbReference>